<dbReference type="GO" id="GO:0004523">
    <property type="term" value="F:RNA-DNA hybrid ribonuclease activity"/>
    <property type="evidence" value="ECO:0007669"/>
    <property type="project" value="InterPro"/>
</dbReference>
<dbReference type="Proteomes" id="UP000257109">
    <property type="component" value="Unassembled WGS sequence"/>
</dbReference>
<dbReference type="AlphaFoldDB" id="A0A371FP15"/>
<feature type="domain" description="RNase H type-1" evidence="1">
    <location>
        <begin position="3"/>
        <end position="109"/>
    </location>
</feature>
<dbReference type="InterPro" id="IPR012337">
    <property type="entry name" value="RNaseH-like_sf"/>
</dbReference>
<dbReference type="PANTHER" id="PTHR48475:SF2">
    <property type="entry name" value="RIBONUCLEASE H"/>
    <property type="match status" value="1"/>
</dbReference>
<dbReference type="GO" id="GO:0003676">
    <property type="term" value="F:nucleic acid binding"/>
    <property type="evidence" value="ECO:0007669"/>
    <property type="project" value="InterPro"/>
</dbReference>
<dbReference type="Gene3D" id="3.30.420.10">
    <property type="entry name" value="Ribonuclease H-like superfamily/Ribonuclease H"/>
    <property type="match status" value="1"/>
</dbReference>
<accession>A0A371FP15</accession>
<organism evidence="2 3">
    <name type="scientific">Mucuna pruriens</name>
    <name type="common">Velvet bean</name>
    <name type="synonym">Dolichos pruriens</name>
    <dbReference type="NCBI Taxonomy" id="157652"/>
    <lineage>
        <taxon>Eukaryota</taxon>
        <taxon>Viridiplantae</taxon>
        <taxon>Streptophyta</taxon>
        <taxon>Embryophyta</taxon>
        <taxon>Tracheophyta</taxon>
        <taxon>Spermatophyta</taxon>
        <taxon>Magnoliopsida</taxon>
        <taxon>eudicotyledons</taxon>
        <taxon>Gunneridae</taxon>
        <taxon>Pentapetalae</taxon>
        <taxon>rosids</taxon>
        <taxon>fabids</taxon>
        <taxon>Fabales</taxon>
        <taxon>Fabaceae</taxon>
        <taxon>Papilionoideae</taxon>
        <taxon>50 kb inversion clade</taxon>
        <taxon>NPAAA clade</taxon>
        <taxon>indigoferoid/millettioid clade</taxon>
        <taxon>Phaseoleae</taxon>
        <taxon>Mucuna</taxon>
    </lineage>
</organism>
<gene>
    <name evidence="2" type="ORF">CR513_39710</name>
</gene>
<dbReference type="OrthoDB" id="1934793at2759"/>
<evidence type="ECO:0000313" key="2">
    <source>
        <dbReference type="EMBL" id="RDX79823.1"/>
    </source>
</evidence>
<protein>
    <recommendedName>
        <fullName evidence="1">RNase H type-1 domain-containing protein</fullName>
    </recommendedName>
</protein>
<feature type="non-terminal residue" evidence="2">
    <location>
        <position position="1"/>
    </location>
</feature>
<dbReference type="CDD" id="cd09279">
    <property type="entry name" value="RNase_HI_like"/>
    <property type="match status" value="1"/>
</dbReference>
<dbReference type="Pfam" id="PF13456">
    <property type="entry name" value="RVT_3"/>
    <property type="match status" value="1"/>
</dbReference>
<dbReference type="InterPro" id="IPR002156">
    <property type="entry name" value="RNaseH_domain"/>
</dbReference>
<dbReference type="PANTHER" id="PTHR48475">
    <property type="entry name" value="RIBONUCLEASE H"/>
    <property type="match status" value="1"/>
</dbReference>
<sequence length="157" mass="17822">MGSGAGIILEILGGVLIKQSLHFDFRDSNNQVEYDAFLARMKLVREVGVKVLVAKSASQLIIGQVNDNYQAKDLQLTKYLSKAKAQATTFEGFTLIHVPREQKERAYLLTVIQEALSWPTIEATKVLYTDKRPSWKDPIIGFLKEDQVWETIRKPKN</sequence>
<dbReference type="EMBL" id="QJKJ01008423">
    <property type="protein sequence ID" value="RDX79823.1"/>
    <property type="molecule type" value="Genomic_DNA"/>
</dbReference>
<name>A0A371FP15_MUCPR</name>
<keyword evidence="3" id="KW-1185">Reference proteome</keyword>
<evidence type="ECO:0000313" key="3">
    <source>
        <dbReference type="Proteomes" id="UP000257109"/>
    </source>
</evidence>
<reference evidence="2" key="1">
    <citation type="submission" date="2018-05" db="EMBL/GenBank/DDBJ databases">
        <title>Draft genome of Mucuna pruriens seed.</title>
        <authorList>
            <person name="Nnadi N.E."/>
            <person name="Vos R."/>
            <person name="Hasami M.H."/>
            <person name="Devisetty U.K."/>
            <person name="Aguiy J.C."/>
        </authorList>
    </citation>
    <scope>NUCLEOTIDE SEQUENCE [LARGE SCALE GENOMIC DNA]</scope>
    <source>
        <strain evidence="2">JCA_2017</strain>
    </source>
</reference>
<proteinExistence type="predicted"/>
<dbReference type="SUPFAM" id="SSF53098">
    <property type="entry name" value="Ribonuclease H-like"/>
    <property type="match status" value="1"/>
</dbReference>
<evidence type="ECO:0000259" key="1">
    <source>
        <dbReference type="Pfam" id="PF13456"/>
    </source>
</evidence>
<comment type="caution">
    <text evidence="2">The sequence shown here is derived from an EMBL/GenBank/DDBJ whole genome shotgun (WGS) entry which is preliminary data.</text>
</comment>
<dbReference type="InterPro" id="IPR036397">
    <property type="entry name" value="RNaseH_sf"/>
</dbReference>